<evidence type="ECO:0000259" key="4">
    <source>
        <dbReference type="PROSITE" id="PS50089"/>
    </source>
</evidence>
<keyword evidence="6" id="KW-1185">Reference proteome</keyword>
<evidence type="ECO:0000313" key="6">
    <source>
        <dbReference type="Proteomes" id="UP000322873"/>
    </source>
</evidence>
<keyword evidence="1" id="KW-0862">Zinc</keyword>
<organism evidence="5 6">
    <name type="scientific">Monilinia fructicola</name>
    <name type="common">Brown rot fungus</name>
    <name type="synonym">Ciboria fructicola</name>
    <dbReference type="NCBI Taxonomy" id="38448"/>
    <lineage>
        <taxon>Eukaryota</taxon>
        <taxon>Fungi</taxon>
        <taxon>Dikarya</taxon>
        <taxon>Ascomycota</taxon>
        <taxon>Pezizomycotina</taxon>
        <taxon>Leotiomycetes</taxon>
        <taxon>Helotiales</taxon>
        <taxon>Sclerotiniaceae</taxon>
        <taxon>Monilinia</taxon>
    </lineage>
</organism>
<feature type="region of interest" description="Disordered" evidence="3">
    <location>
        <begin position="359"/>
        <end position="401"/>
    </location>
</feature>
<dbReference type="PANTHER" id="PTHR14305">
    <property type="entry name" value="E3 UBIQUITIN-PROTEIN LIGASE CCNB1IP1"/>
    <property type="match status" value="1"/>
</dbReference>
<dbReference type="InterPro" id="IPR001841">
    <property type="entry name" value="Znf_RING"/>
</dbReference>
<dbReference type="GO" id="GO:0061630">
    <property type="term" value="F:ubiquitin protein ligase activity"/>
    <property type="evidence" value="ECO:0007669"/>
    <property type="project" value="InterPro"/>
</dbReference>
<reference evidence="5 6" key="1">
    <citation type="submission" date="2019-06" db="EMBL/GenBank/DDBJ databases">
        <title>Genome Sequence of the Brown Rot Fungal Pathogen Monilinia fructicola.</title>
        <authorList>
            <person name="De Miccolis Angelini R.M."/>
            <person name="Landi L."/>
            <person name="Abate D."/>
            <person name="Pollastro S."/>
            <person name="Romanazzi G."/>
            <person name="Faretra F."/>
        </authorList>
    </citation>
    <scope>NUCLEOTIDE SEQUENCE [LARGE SCALE GENOMIC DNA]</scope>
    <source>
        <strain evidence="5 6">Mfrc123</strain>
    </source>
</reference>
<evidence type="ECO:0000256" key="2">
    <source>
        <dbReference type="SAM" id="Coils"/>
    </source>
</evidence>
<dbReference type="CDD" id="cd16449">
    <property type="entry name" value="RING-HC"/>
    <property type="match status" value="1"/>
</dbReference>
<feature type="compositionally biased region" description="Polar residues" evidence="3">
    <location>
        <begin position="274"/>
        <end position="292"/>
    </location>
</feature>
<dbReference type="VEuPathDB" id="FungiDB:MFRU_011g00260"/>
<evidence type="ECO:0000256" key="1">
    <source>
        <dbReference type="PROSITE-ProRule" id="PRU00175"/>
    </source>
</evidence>
<feature type="compositionally biased region" description="Polar residues" evidence="3">
    <location>
        <begin position="359"/>
        <end position="381"/>
    </location>
</feature>
<proteinExistence type="predicted"/>
<dbReference type="InterPro" id="IPR042448">
    <property type="entry name" value="CCNB1IP1"/>
</dbReference>
<keyword evidence="1" id="KW-0863">Zinc-finger</keyword>
<feature type="coiled-coil region" evidence="2">
    <location>
        <begin position="125"/>
        <end position="187"/>
    </location>
</feature>
<dbReference type="Proteomes" id="UP000322873">
    <property type="component" value="Unassembled WGS sequence"/>
</dbReference>
<evidence type="ECO:0000256" key="3">
    <source>
        <dbReference type="SAM" id="MobiDB-lite"/>
    </source>
</evidence>
<comment type="caution">
    <text evidence="5">The sequence shown here is derived from an EMBL/GenBank/DDBJ whole genome shotgun (WGS) entry which is preliminary data.</text>
</comment>
<feature type="region of interest" description="Disordered" evidence="3">
    <location>
        <begin position="231"/>
        <end position="292"/>
    </location>
</feature>
<dbReference type="InterPro" id="IPR013083">
    <property type="entry name" value="Znf_RING/FYVE/PHD"/>
</dbReference>
<dbReference type="AlphaFoldDB" id="A0A5M9JN57"/>
<dbReference type="PANTHER" id="PTHR14305:SF0">
    <property type="entry name" value="E3 UBIQUITIN-PROTEIN LIGASE CCNB1IP1"/>
    <property type="match status" value="1"/>
</dbReference>
<accession>A0A5M9JN57</accession>
<keyword evidence="1" id="KW-0479">Metal-binding</keyword>
<dbReference type="SUPFAM" id="SSF57850">
    <property type="entry name" value="RING/U-box"/>
    <property type="match status" value="1"/>
</dbReference>
<protein>
    <recommendedName>
        <fullName evidence="4">RING-type domain-containing protein</fullName>
    </recommendedName>
</protein>
<dbReference type="GO" id="GO:0007131">
    <property type="term" value="P:reciprocal meiotic recombination"/>
    <property type="evidence" value="ECO:0007669"/>
    <property type="project" value="InterPro"/>
</dbReference>
<keyword evidence="2" id="KW-0175">Coiled coil</keyword>
<dbReference type="Pfam" id="PF14634">
    <property type="entry name" value="zf-RING_5"/>
    <property type="match status" value="1"/>
</dbReference>
<dbReference type="GO" id="GO:0000795">
    <property type="term" value="C:synaptonemal complex"/>
    <property type="evidence" value="ECO:0007669"/>
    <property type="project" value="InterPro"/>
</dbReference>
<dbReference type="GO" id="GO:0008270">
    <property type="term" value="F:zinc ion binding"/>
    <property type="evidence" value="ECO:0007669"/>
    <property type="project" value="UniProtKB-KW"/>
</dbReference>
<evidence type="ECO:0000313" key="5">
    <source>
        <dbReference type="EMBL" id="KAA8570938.1"/>
    </source>
</evidence>
<dbReference type="Gene3D" id="3.30.40.10">
    <property type="entry name" value="Zinc/RING finger domain, C3HC4 (zinc finger)"/>
    <property type="match status" value="1"/>
</dbReference>
<dbReference type="PROSITE" id="PS50089">
    <property type="entry name" value="ZF_RING_2"/>
    <property type="match status" value="1"/>
</dbReference>
<sequence length="401" mass="44189">MEFILRCNALKCRKELDDRAVVTTCSHVFCIECSNQFQLSTSIQDNRRASCPACDMHLPNPDDVAVTTLNPSEDYKTSVLSGLNPSIIMECAGRALSFWAYQTTQEIVYQEYLAKSLTDKYSTLNSQMDKIIHDANNEISNLRNKIIGMSTDQDTLRRKNAELNHNLKEKSKKLLQTQELYDKMKRRSMLGQVQTAASNAVDDTIQATVTGNRFTDDMATDDHRPQQPSLYAHQQQTGGTNHTGNLQTQGMPPPPQRRHSNAWDTIGQGGSEGFQRQSQVQATPSSHRQPLMTNSFPPASIGMNSVQNPMIGTPLPHGRVNSVNSRRTPLSSLNLNGGQNSGLTGYGMRAGLKVGHPQTSVISNFSRPSVRSAQRPGSNLPFSRDSGLGTPSISRGGGDYY</sequence>
<gene>
    <name evidence="5" type="ORF">EYC84_000318</name>
</gene>
<dbReference type="EMBL" id="VICG01000006">
    <property type="protein sequence ID" value="KAA8570938.1"/>
    <property type="molecule type" value="Genomic_DNA"/>
</dbReference>
<feature type="compositionally biased region" description="Polar residues" evidence="3">
    <location>
        <begin position="231"/>
        <end position="250"/>
    </location>
</feature>
<name>A0A5M9JN57_MONFR</name>
<feature type="domain" description="RING-type" evidence="4">
    <location>
        <begin position="12"/>
        <end position="55"/>
    </location>
</feature>